<gene>
    <name evidence="2" type="ORF">FHX76_001116</name>
</gene>
<reference evidence="2 3" key="1">
    <citation type="submission" date="2020-02" db="EMBL/GenBank/DDBJ databases">
        <title>Sequencing the genomes of 1000 actinobacteria strains.</title>
        <authorList>
            <person name="Klenk H.-P."/>
        </authorList>
    </citation>
    <scope>NUCLEOTIDE SEQUENCE [LARGE SCALE GENOMIC DNA]</scope>
    <source>
        <strain evidence="2 3">DSM 27960</strain>
    </source>
</reference>
<sequence length="117" mass="12617">MELQPVTRVTLDRHVLASSLTVDQIEVRRISIAPGVTPGAHWHNGPVFGVIEQGSVHFQVGVEGERILHAGDTFFEPGNETISRFDAMHEGVTFLGWFLLPAGAEAELTMGEAPAAS</sequence>
<keyword evidence="3" id="KW-1185">Reference proteome</keyword>
<evidence type="ECO:0000259" key="1">
    <source>
        <dbReference type="Pfam" id="PF07883"/>
    </source>
</evidence>
<dbReference type="EMBL" id="JAAMOX010000001">
    <property type="protein sequence ID" value="NIH53248.1"/>
    <property type="molecule type" value="Genomic_DNA"/>
</dbReference>
<dbReference type="InterPro" id="IPR014710">
    <property type="entry name" value="RmlC-like_jellyroll"/>
</dbReference>
<dbReference type="SUPFAM" id="SSF51182">
    <property type="entry name" value="RmlC-like cupins"/>
    <property type="match status" value="1"/>
</dbReference>
<dbReference type="InterPro" id="IPR013096">
    <property type="entry name" value="Cupin_2"/>
</dbReference>
<dbReference type="Proteomes" id="UP000541033">
    <property type="component" value="Unassembled WGS sequence"/>
</dbReference>
<name>A0A7X5R0D2_9MICO</name>
<dbReference type="Gene3D" id="2.60.120.10">
    <property type="entry name" value="Jelly Rolls"/>
    <property type="match status" value="1"/>
</dbReference>
<protein>
    <recommendedName>
        <fullName evidence="1">Cupin type-2 domain-containing protein</fullName>
    </recommendedName>
</protein>
<dbReference type="InterPro" id="IPR011051">
    <property type="entry name" value="RmlC_Cupin_sf"/>
</dbReference>
<comment type="caution">
    <text evidence="2">The sequence shown here is derived from an EMBL/GenBank/DDBJ whole genome shotgun (WGS) entry which is preliminary data.</text>
</comment>
<proteinExistence type="predicted"/>
<dbReference type="AlphaFoldDB" id="A0A7X5R0D2"/>
<evidence type="ECO:0000313" key="3">
    <source>
        <dbReference type="Proteomes" id="UP000541033"/>
    </source>
</evidence>
<feature type="domain" description="Cupin type-2" evidence="1">
    <location>
        <begin position="30"/>
        <end position="80"/>
    </location>
</feature>
<evidence type="ECO:0000313" key="2">
    <source>
        <dbReference type="EMBL" id="NIH53248.1"/>
    </source>
</evidence>
<organism evidence="2 3">
    <name type="scientific">Lysinibacter cavernae</name>
    <dbReference type="NCBI Taxonomy" id="1640652"/>
    <lineage>
        <taxon>Bacteria</taxon>
        <taxon>Bacillati</taxon>
        <taxon>Actinomycetota</taxon>
        <taxon>Actinomycetes</taxon>
        <taxon>Micrococcales</taxon>
        <taxon>Microbacteriaceae</taxon>
        <taxon>Lysinibacter</taxon>
    </lineage>
</organism>
<dbReference type="Pfam" id="PF07883">
    <property type="entry name" value="Cupin_2"/>
    <property type="match status" value="1"/>
</dbReference>
<dbReference type="RefSeq" id="WP_167148706.1">
    <property type="nucleotide sequence ID" value="NZ_JAAMOX010000001.1"/>
</dbReference>
<accession>A0A7X5R0D2</accession>